<comment type="similarity">
    <text evidence="6">Belongs to the ABC-4 integral membrane protein family.</text>
</comment>
<comment type="caution">
    <text evidence="10">The sequence shown here is derived from an EMBL/GenBank/DDBJ whole genome shotgun (WGS) entry which is preliminary data.</text>
</comment>
<organism evidence="10 11">
    <name type="scientific">Candidatus Woesebacteria bacterium GWC1_42_13</name>
    <dbReference type="NCBI Taxonomy" id="1802475"/>
    <lineage>
        <taxon>Bacteria</taxon>
        <taxon>Candidatus Woeseibacteriota</taxon>
    </lineage>
</organism>
<evidence type="ECO:0000256" key="6">
    <source>
        <dbReference type="ARBA" id="ARBA00038076"/>
    </source>
</evidence>
<sequence>MKATAVEAGGEKESTTLMGFDYDAFALMNLELDSGDYFSKGDIEARAKKAVLGFTLSQNLFGEAEKSIGKSITIENQRYKVVGVAKKKGDRDVDNAVFLPYKTTFDSLNPDKTFFAIYLGTEDKENIEAVKKGAENALLKRYDEDDFTVSEQAELLGTFNQIFSVINMVLVAIASISLIVGGIGIMNIMYATVTERTKEVGIRRAVGATQDDILVQFLSEAVILSSLGGVLGLILAIVVVLIIRFFFPASINLFSVIVAVGISSSIGIFFGVFPARRAAKLSPIEAIRYE</sequence>
<dbReference type="InterPro" id="IPR025857">
    <property type="entry name" value="MacB_PCD"/>
</dbReference>
<evidence type="ECO:0000256" key="4">
    <source>
        <dbReference type="ARBA" id="ARBA00022989"/>
    </source>
</evidence>
<evidence type="ECO:0008006" key="12">
    <source>
        <dbReference type="Google" id="ProtNLM"/>
    </source>
</evidence>
<feature type="transmembrane region" description="Helical" evidence="7">
    <location>
        <begin position="253"/>
        <end position="273"/>
    </location>
</feature>
<comment type="subcellular location">
    <subcellularLocation>
        <location evidence="1">Cell membrane</location>
        <topology evidence="1">Multi-pass membrane protein</topology>
    </subcellularLocation>
</comment>
<dbReference type="EMBL" id="MGFN01000039">
    <property type="protein sequence ID" value="OGM06242.1"/>
    <property type="molecule type" value="Genomic_DNA"/>
</dbReference>
<dbReference type="Proteomes" id="UP000177737">
    <property type="component" value="Unassembled WGS sequence"/>
</dbReference>
<dbReference type="GO" id="GO:0022857">
    <property type="term" value="F:transmembrane transporter activity"/>
    <property type="evidence" value="ECO:0007669"/>
    <property type="project" value="TreeGrafter"/>
</dbReference>
<dbReference type="Pfam" id="PF02687">
    <property type="entry name" value="FtsX"/>
    <property type="match status" value="1"/>
</dbReference>
<name>A0A1F7WTV8_9BACT</name>
<keyword evidence="3 7" id="KW-0812">Transmembrane</keyword>
<feature type="transmembrane region" description="Helical" evidence="7">
    <location>
        <begin position="168"/>
        <end position="193"/>
    </location>
</feature>
<feature type="domain" description="ABC3 transporter permease C-terminal" evidence="8">
    <location>
        <begin position="172"/>
        <end position="283"/>
    </location>
</feature>
<evidence type="ECO:0000313" key="11">
    <source>
        <dbReference type="Proteomes" id="UP000177737"/>
    </source>
</evidence>
<keyword evidence="4 7" id="KW-1133">Transmembrane helix</keyword>
<evidence type="ECO:0000256" key="3">
    <source>
        <dbReference type="ARBA" id="ARBA00022692"/>
    </source>
</evidence>
<accession>A0A1F7WTV8</accession>
<dbReference type="InterPro" id="IPR003838">
    <property type="entry name" value="ABC3_permease_C"/>
</dbReference>
<evidence type="ECO:0000313" key="10">
    <source>
        <dbReference type="EMBL" id="OGM06242.1"/>
    </source>
</evidence>
<protein>
    <recommendedName>
        <fullName evidence="12">ABC3 transporter permease protein domain-containing protein</fullName>
    </recommendedName>
</protein>
<dbReference type="Pfam" id="PF12704">
    <property type="entry name" value="MacB_PCD"/>
    <property type="match status" value="1"/>
</dbReference>
<evidence type="ECO:0000256" key="5">
    <source>
        <dbReference type="ARBA" id="ARBA00023136"/>
    </source>
</evidence>
<gene>
    <name evidence="10" type="ORF">A2129_02725</name>
</gene>
<dbReference type="GO" id="GO:0005886">
    <property type="term" value="C:plasma membrane"/>
    <property type="evidence" value="ECO:0007669"/>
    <property type="project" value="UniProtKB-SubCell"/>
</dbReference>
<reference evidence="10 11" key="1">
    <citation type="journal article" date="2016" name="Nat. Commun.">
        <title>Thousands of microbial genomes shed light on interconnected biogeochemical processes in an aquifer system.</title>
        <authorList>
            <person name="Anantharaman K."/>
            <person name="Brown C.T."/>
            <person name="Hug L.A."/>
            <person name="Sharon I."/>
            <person name="Castelle C.J."/>
            <person name="Probst A.J."/>
            <person name="Thomas B.C."/>
            <person name="Singh A."/>
            <person name="Wilkins M.J."/>
            <person name="Karaoz U."/>
            <person name="Brodie E.L."/>
            <person name="Williams K.H."/>
            <person name="Hubbard S.S."/>
            <person name="Banfield J.F."/>
        </authorList>
    </citation>
    <scope>NUCLEOTIDE SEQUENCE [LARGE SCALE GENOMIC DNA]</scope>
</reference>
<evidence type="ECO:0000259" key="8">
    <source>
        <dbReference type="Pfam" id="PF02687"/>
    </source>
</evidence>
<dbReference type="PANTHER" id="PTHR30572:SF4">
    <property type="entry name" value="ABC TRANSPORTER PERMEASE YTRF"/>
    <property type="match status" value="1"/>
</dbReference>
<feature type="transmembrane region" description="Helical" evidence="7">
    <location>
        <begin position="214"/>
        <end position="247"/>
    </location>
</feature>
<keyword evidence="2" id="KW-1003">Cell membrane</keyword>
<evidence type="ECO:0000259" key="9">
    <source>
        <dbReference type="Pfam" id="PF12704"/>
    </source>
</evidence>
<keyword evidence="5 7" id="KW-0472">Membrane</keyword>
<evidence type="ECO:0000256" key="7">
    <source>
        <dbReference type="SAM" id="Phobius"/>
    </source>
</evidence>
<evidence type="ECO:0000256" key="1">
    <source>
        <dbReference type="ARBA" id="ARBA00004651"/>
    </source>
</evidence>
<evidence type="ECO:0000256" key="2">
    <source>
        <dbReference type="ARBA" id="ARBA00022475"/>
    </source>
</evidence>
<proteinExistence type="inferred from homology"/>
<dbReference type="InterPro" id="IPR050250">
    <property type="entry name" value="Macrolide_Exporter_MacB"/>
</dbReference>
<dbReference type="AlphaFoldDB" id="A0A1F7WTV8"/>
<dbReference type="PANTHER" id="PTHR30572">
    <property type="entry name" value="MEMBRANE COMPONENT OF TRANSPORTER-RELATED"/>
    <property type="match status" value="1"/>
</dbReference>
<feature type="domain" description="MacB-like periplasmic core" evidence="9">
    <location>
        <begin position="7"/>
        <end position="135"/>
    </location>
</feature>